<keyword evidence="3 5" id="KW-0195">Cyclin</keyword>
<dbReference type="PANTHER" id="PTHR10177">
    <property type="entry name" value="CYCLINS"/>
    <property type="match status" value="1"/>
</dbReference>
<dbReference type="InterPro" id="IPR013763">
    <property type="entry name" value="Cyclin-like_dom"/>
</dbReference>
<feature type="region of interest" description="Disordered" evidence="6">
    <location>
        <begin position="294"/>
        <end position="320"/>
    </location>
</feature>
<gene>
    <name evidence="9" type="ORF">ILEXP_LOCUS23834</name>
</gene>
<dbReference type="Pfam" id="PF00134">
    <property type="entry name" value="Cyclin_N"/>
    <property type="match status" value="1"/>
</dbReference>
<feature type="domain" description="Cyclin C-terminal" evidence="8">
    <location>
        <begin position="170"/>
        <end position="282"/>
    </location>
</feature>
<dbReference type="PROSITE" id="PS00292">
    <property type="entry name" value="CYCLINS"/>
    <property type="match status" value="1"/>
</dbReference>
<dbReference type="InterPro" id="IPR039361">
    <property type="entry name" value="Cyclin"/>
</dbReference>
<dbReference type="InterPro" id="IPR004367">
    <property type="entry name" value="Cyclin_C-dom"/>
</dbReference>
<dbReference type="SUPFAM" id="SSF47954">
    <property type="entry name" value="Cyclin-like"/>
    <property type="match status" value="2"/>
</dbReference>
<dbReference type="AlphaFoldDB" id="A0ABC8SH78"/>
<dbReference type="CDD" id="cd20543">
    <property type="entry name" value="CYCLIN_AtCycD-like_rpt1"/>
    <property type="match status" value="1"/>
</dbReference>
<dbReference type="InterPro" id="IPR036915">
    <property type="entry name" value="Cyclin-like_sf"/>
</dbReference>
<comment type="caution">
    <text evidence="9">The sequence shown here is derived from an EMBL/GenBank/DDBJ whole genome shotgun (WGS) entry which is preliminary data.</text>
</comment>
<dbReference type="GO" id="GO:0051301">
    <property type="term" value="P:cell division"/>
    <property type="evidence" value="ECO:0007669"/>
    <property type="project" value="UniProtKB-KW"/>
</dbReference>
<dbReference type="InterPro" id="IPR048258">
    <property type="entry name" value="Cyclins_cyclin-box"/>
</dbReference>
<evidence type="ECO:0000313" key="10">
    <source>
        <dbReference type="Proteomes" id="UP001642360"/>
    </source>
</evidence>
<dbReference type="EMBL" id="CAUOFW020002702">
    <property type="protein sequence ID" value="CAK9155426.1"/>
    <property type="molecule type" value="Genomic_DNA"/>
</dbReference>
<name>A0ABC8SH78_9AQUA</name>
<reference evidence="9 10" key="1">
    <citation type="submission" date="2024-02" db="EMBL/GenBank/DDBJ databases">
        <authorList>
            <person name="Vignale AGUSTIN F."/>
            <person name="Sosa J E."/>
            <person name="Modenutti C."/>
        </authorList>
    </citation>
    <scope>NUCLEOTIDE SEQUENCE [LARGE SCALE GENOMIC DNA]</scope>
</reference>
<comment type="similarity">
    <text evidence="1">Belongs to the cyclin family. Cyclin D subfamily.</text>
</comment>
<dbReference type="SMART" id="SM00385">
    <property type="entry name" value="CYCLIN"/>
    <property type="match status" value="1"/>
</dbReference>
<protein>
    <submittedName>
        <fullName evidence="9">Uncharacterized protein</fullName>
    </submittedName>
</protein>
<dbReference type="Gene3D" id="1.10.472.10">
    <property type="entry name" value="Cyclin-like"/>
    <property type="match status" value="2"/>
</dbReference>
<evidence type="ECO:0000256" key="4">
    <source>
        <dbReference type="ARBA" id="ARBA00023306"/>
    </source>
</evidence>
<accession>A0ABC8SH78</accession>
<proteinExistence type="inferred from homology"/>
<dbReference type="Proteomes" id="UP001642360">
    <property type="component" value="Unassembled WGS sequence"/>
</dbReference>
<feature type="domain" description="Cyclin-like" evidence="7">
    <location>
        <begin position="74"/>
        <end position="161"/>
    </location>
</feature>
<dbReference type="SMART" id="SM01332">
    <property type="entry name" value="Cyclin_C"/>
    <property type="match status" value="1"/>
</dbReference>
<evidence type="ECO:0000256" key="6">
    <source>
        <dbReference type="SAM" id="MobiDB-lite"/>
    </source>
</evidence>
<evidence type="ECO:0000259" key="8">
    <source>
        <dbReference type="SMART" id="SM01332"/>
    </source>
</evidence>
<evidence type="ECO:0000256" key="5">
    <source>
        <dbReference type="RuleBase" id="RU000383"/>
    </source>
</evidence>
<evidence type="ECO:0000256" key="3">
    <source>
        <dbReference type="ARBA" id="ARBA00023127"/>
    </source>
</evidence>
<evidence type="ECO:0000259" key="7">
    <source>
        <dbReference type="SMART" id="SM00385"/>
    </source>
</evidence>
<sequence>MEDSDSQSPFSPSSLLCQETETCYDEDTFLVTLSTEEDDEYVQMVVNSEISFFDSSSHIIISHWIKCARSDAVTWILNKTALFGFQFQTAYLSVAYLDRFLSRRLIDGDKKYWAIRLLSVACLSLAAKMEECTVPALSEFSVEEFNFESKVIQRMELLVLNTLEWRMGFVTPFAYIHYFITKLCKDSSSRNIGSTTVGAILATMRDDSNLMEHRPSVIAVAAVLVALDQKLTRQSLEVKINALFPSGFLEIEDVFSCYTRMRDLNIEKIKLPNHMISPILSPIQMRMPNVNENSAKRKRLTFDDNDQNYGTPEEKAKRHG</sequence>
<dbReference type="FunFam" id="1.10.472.10:FF:000069">
    <property type="entry name" value="Cyclin-D5-1"/>
    <property type="match status" value="1"/>
</dbReference>
<dbReference type="InterPro" id="IPR006671">
    <property type="entry name" value="Cyclin_N"/>
</dbReference>
<evidence type="ECO:0000313" key="9">
    <source>
        <dbReference type="EMBL" id="CAK9155426.1"/>
    </source>
</evidence>
<organism evidence="9 10">
    <name type="scientific">Ilex paraguariensis</name>
    <name type="common">yerba mate</name>
    <dbReference type="NCBI Taxonomy" id="185542"/>
    <lineage>
        <taxon>Eukaryota</taxon>
        <taxon>Viridiplantae</taxon>
        <taxon>Streptophyta</taxon>
        <taxon>Embryophyta</taxon>
        <taxon>Tracheophyta</taxon>
        <taxon>Spermatophyta</taxon>
        <taxon>Magnoliopsida</taxon>
        <taxon>eudicotyledons</taxon>
        <taxon>Gunneridae</taxon>
        <taxon>Pentapetalae</taxon>
        <taxon>asterids</taxon>
        <taxon>campanulids</taxon>
        <taxon>Aquifoliales</taxon>
        <taxon>Aquifoliaceae</taxon>
        <taxon>Ilex</taxon>
    </lineage>
</organism>
<evidence type="ECO:0000256" key="2">
    <source>
        <dbReference type="ARBA" id="ARBA00022618"/>
    </source>
</evidence>
<keyword evidence="4" id="KW-0131">Cell cycle</keyword>
<evidence type="ECO:0000256" key="1">
    <source>
        <dbReference type="ARBA" id="ARBA00009065"/>
    </source>
</evidence>
<keyword evidence="10" id="KW-1185">Reference proteome</keyword>
<keyword evidence="2" id="KW-0132">Cell division</keyword>